<evidence type="ECO:0000256" key="5">
    <source>
        <dbReference type="ARBA" id="ARBA00022991"/>
    </source>
</evidence>
<keyword evidence="3 7" id="KW-0602">Photosynthesis</keyword>
<gene>
    <name evidence="8" type="ORF">CEUR00632_LOCUS5470</name>
</gene>
<feature type="binding site" evidence="6">
    <location>
        <position position="90"/>
    </location>
    <ligand>
        <name>chlorophyll a</name>
        <dbReference type="ChEBI" id="CHEBI:58416"/>
        <label>1</label>
    </ligand>
</feature>
<proteinExistence type="inferred from homology"/>
<feature type="binding site" evidence="6">
    <location>
        <position position="93"/>
    </location>
    <ligand>
        <name>chlorophyll a</name>
        <dbReference type="ChEBI" id="CHEBI:58416"/>
        <label>1</label>
    </ligand>
</feature>
<comment type="function">
    <text evidence="7">The light-harvesting complex (LHC) functions as a light receptor, it captures and delivers excitation energy to photosystems with which it is closely associated.</text>
</comment>
<dbReference type="GO" id="GO:0009523">
    <property type="term" value="C:photosystem II"/>
    <property type="evidence" value="ECO:0007669"/>
    <property type="project" value="UniProtKB-KW"/>
</dbReference>
<evidence type="ECO:0000256" key="7">
    <source>
        <dbReference type="RuleBase" id="RU363080"/>
    </source>
</evidence>
<dbReference type="AlphaFoldDB" id="A0A7R9YTJ1"/>
<protein>
    <recommendedName>
        <fullName evidence="7">Chlorophyll a-b binding protein, chloroplastic</fullName>
    </recommendedName>
</protein>
<feature type="binding site" evidence="6">
    <location>
        <position position="200"/>
    </location>
    <ligand>
        <name>chlorophyll a</name>
        <dbReference type="ChEBI" id="CHEBI:58416"/>
        <label>1</label>
    </ligand>
</feature>
<evidence type="ECO:0000256" key="1">
    <source>
        <dbReference type="ARBA" id="ARBA00022494"/>
    </source>
</evidence>
<dbReference type="Pfam" id="PF00504">
    <property type="entry name" value="Chloroa_b-bind"/>
    <property type="match status" value="1"/>
</dbReference>
<reference evidence="8" key="1">
    <citation type="submission" date="2021-01" db="EMBL/GenBank/DDBJ databases">
        <authorList>
            <person name="Corre E."/>
            <person name="Pelletier E."/>
            <person name="Niang G."/>
            <person name="Scheremetjew M."/>
            <person name="Finn R."/>
            <person name="Kale V."/>
            <person name="Holt S."/>
            <person name="Cochrane G."/>
            <person name="Meng A."/>
            <person name="Brown T."/>
            <person name="Cohen L."/>
        </authorList>
    </citation>
    <scope>NUCLEOTIDE SEQUENCE</scope>
    <source>
        <strain evidence="8">CCMP219</strain>
    </source>
</reference>
<organism evidence="8">
    <name type="scientific">Chlamydomonas euryale</name>
    <dbReference type="NCBI Taxonomy" id="1486919"/>
    <lineage>
        <taxon>Eukaryota</taxon>
        <taxon>Viridiplantae</taxon>
        <taxon>Chlorophyta</taxon>
        <taxon>core chlorophytes</taxon>
        <taxon>Chlorophyceae</taxon>
        <taxon>CS clade</taxon>
        <taxon>Chlamydomonadales</taxon>
        <taxon>Chlamydomonadaceae</taxon>
        <taxon>Chlamydomonas</taxon>
    </lineage>
</organism>
<evidence type="ECO:0000256" key="2">
    <source>
        <dbReference type="ARBA" id="ARBA00022528"/>
    </source>
</evidence>
<keyword evidence="2 7" id="KW-0150">Chloroplast</keyword>
<keyword evidence="5 7" id="KW-0157">Chromophore</keyword>
<comment type="subcellular location">
    <subcellularLocation>
        <location evidence="7">Plastid</location>
        <location evidence="7">Chloroplast thylakoid membrane</location>
    </subcellularLocation>
</comment>
<dbReference type="PANTHER" id="PTHR21649">
    <property type="entry name" value="CHLOROPHYLL A/B BINDING PROTEIN"/>
    <property type="match status" value="1"/>
</dbReference>
<name>A0A7R9YTJ1_9CHLO</name>
<dbReference type="InterPro" id="IPR001344">
    <property type="entry name" value="Chloro_AB-bd_pln"/>
</dbReference>
<dbReference type="GO" id="GO:0009522">
    <property type="term" value="C:photosystem I"/>
    <property type="evidence" value="ECO:0007669"/>
    <property type="project" value="UniProtKB-KW"/>
</dbReference>
<feature type="binding site" description="axial binding residue" evidence="6">
    <location>
        <position position="217"/>
    </location>
    <ligand>
        <name>chlorophyll a</name>
        <dbReference type="ChEBI" id="CHEBI:58416"/>
        <label>3</label>
    </ligand>
    <ligandPart>
        <name>Mg</name>
        <dbReference type="ChEBI" id="CHEBI:25107"/>
    </ligandPart>
</feature>
<feature type="binding site" description="axial binding residue" evidence="6">
    <location>
        <position position="95"/>
    </location>
    <ligand>
        <name>chlorophyll b</name>
        <dbReference type="ChEBI" id="CHEBI:61721"/>
        <label>1</label>
    </ligand>
    <ligandPart>
        <name>Mg</name>
        <dbReference type="ChEBI" id="CHEBI:25107"/>
    </ligandPart>
</feature>
<dbReference type="Gene3D" id="1.10.3460.10">
    <property type="entry name" value="Chlorophyll a/b binding protein domain"/>
    <property type="match status" value="1"/>
</dbReference>
<evidence type="ECO:0000256" key="6">
    <source>
        <dbReference type="PIRSR" id="PIRSR601344-1"/>
    </source>
</evidence>
<dbReference type="EMBL" id="HBEC01011904">
    <property type="protein sequence ID" value="CAD8285432.1"/>
    <property type="molecule type" value="Transcribed_RNA"/>
</dbReference>
<accession>A0A7R9YTJ1</accession>
<evidence type="ECO:0000256" key="3">
    <source>
        <dbReference type="ARBA" id="ARBA00022531"/>
    </source>
</evidence>
<dbReference type="GO" id="GO:0009765">
    <property type="term" value="P:photosynthesis, light harvesting"/>
    <property type="evidence" value="ECO:0007669"/>
    <property type="project" value="InterPro"/>
</dbReference>
<dbReference type="InterPro" id="IPR022796">
    <property type="entry name" value="Chloroa_b-bind"/>
</dbReference>
<keyword evidence="1 6" id="KW-0148">Chlorophyll</keyword>
<dbReference type="SUPFAM" id="SSF103511">
    <property type="entry name" value="Chlorophyll a-b binding protein"/>
    <property type="match status" value="1"/>
</dbReference>
<feature type="binding site" evidence="6">
    <location>
        <position position="205"/>
    </location>
    <ligand>
        <name>chlorophyll a</name>
        <dbReference type="ChEBI" id="CHEBI:58416"/>
        <label>1</label>
    </ligand>
</feature>
<feature type="binding site" evidence="6">
    <location>
        <position position="203"/>
    </location>
    <ligand>
        <name>chlorophyll a</name>
        <dbReference type="ChEBI" id="CHEBI:58416"/>
        <label>1</label>
    </ligand>
</feature>
<evidence type="ECO:0000256" key="4">
    <source>
        <dbReference type="ARBA" id="ARBA00022640"/>
    </source>
</evidence>
<evidence type="ECO:0000313" key="8">
    <source>
        <dbReference type="EMBL" id="CAD8285432.1"/>
    </source>
</evidence>
<keyword evidence="7" id="KW-0604">Photosystem II</keyword>
<feature type="binding site" evidence="6">
    <location>
        <position position="199"/>
    </location>
    <ligand>
        <name>chlorophyll a</name>
        <dbReference type="ChEBI" id="CHEBI:58416"/>
        <label>1</label>
    </ligand>
</feature>
<comment type="similarity">
    <text evidence="7">Belongs to the light-harvesting chlorophyll a/b-binding (LHC) protein family.</text>
</comment>
<keyword evidence="7" id="KW-0603">Photosystem I</keyword>
<sequence length="270" mass="29875">MALHMMRSSAPATRAVTRAPGVNRVSSVRVRAGPQETVGSASRRQAEVMAYLETLPGQGTSSGPFKGVWDPLNLAATATLPDMRRWRESEITHGRVAMLASLGFVIGEQLQDFPIFFNFDGQIKGQAINQFQQVGQGFWEPLLIAIGLAESYRVSLGWSTPTGKNFNTLKDDYDVGNLYFDPLGLCPENEDELFELKTKEINNGRLAMIAIAGFVLQELAEPGVEIFDHLFFTIIRDVDYEIDIVEKDLGLPPSIPLPELPEYQKGQPGF</sequence>
<feature type="binding site" description="axial binding residue" evidence="6">
    <location>
        <position position="51"/>
    </location>
    <ligand>
        <name>chlorophyll b</name>
        <dbReference type="ChEBI" id="CHEBI:61721"/>
        <label>1</label>
    </ligand>
    <ligandPart>
        <name>Mg</name>
        <dbReference type="ChEBI" id="CHEBI:25107"/>
    </ligandPart>
</feature>
<dbReference type="GO" id="GO:0016168">
    <property type="term" value="F:chlorophyll binding"/>
    <property type="evidence" value="ECO:0007669"/>
    <property type="project" value="UniProtKB-KW"/>
</dbReference>
<feature type="binding site" evidence="6">
    <location>
        <position position="69"/>
    </location>
    <ligand>
        <name>chlorophyll a</name>
        <dbReference type="ChEBI" id="CHEBI:58416"/>
        <label>1</label>
    </ligand>
</feature>
<dbReference type="GO" id="GO:0009535">
    <property type="term" value="C:chloroplast thylakoid membrane"/>
    <property type="evidence" value="ECO:0007669"/>
    <property type="project" value="UniProtKB-SubCell"/>
</dbReference>
<keyword evidence="7" id="KW-0793">Thylakoid</keyword>
<keyword evidence="4 7" id="KW-0934">Plastid</keyword>